<evidence type="ECO:0000313" key="1">
    <source>
        <dbReference type="EMBL" id="KPI95086.1"/>
    </source>
</evidence>
<reference evidence="1 2" key="1">
    <citation type="journal article" date="2015" name="Nat. Commun.">
        <title>Outbred genome sequencing and CRISPR/Cas9 gene editing in butterflies.</title>
        <authorList>
            <person name="Li X."/>
            <person name="Fan D."/>
            <person name="Zhang W."/>
            <person name="Liu G."/>
            <person name="Zhang L."/>
            <person name="Zhao L."/>
            <person name="Fang X."/>
            <person name="Chen L."/>
            <person name="Dong Y."/>
            <person name="Chen Y."/>
            <person name="Ding Y."/>
            <person name="Zhao R."/>
            <person name="Feng M."/>
            <person name="Zhu Y."/>
            <person name="Feng Y."/>
            <person name="Jiang X."/>
            <person name="Zhu D."/>
            <person name="Xiang H."/>
            <person name="Feng X."/>
            <person name="Li S."/>
            <person name="Wang J."/>
            <person name="Zhang G."/>
            <person name="Kronforst M.R."/>
            <person name="Wang W."/>
        </authorList>
    </citation>
    <scope>NUCLEOTIDE SEQUENCE [LARGE SCALE GENOMIC DNA]</scope>
    <source>
        <strain evidence="1">Ya'a_city_454_Px</strain>
        <tissue evidence="1">Whole body</tissue>
    </source>
</reference>
<protein>
    <submittedName>
        <fullName evidence="1">Uncharacterized protein</fullName>
    </submittedName>
</protein>
<proteinExistence type="predicted"/>
<evidence type="ECO:0000313" key="2">
    <source>
        <dbReference type="Proteomes" id="UP000053268"/>
    </source>
</evidence>
<sequence>MYQMNGRTSEAIVRYGPRSPMPNPMPHIVKSRKEAVLTIAFLGPFDAATGGEMVSRRRILSRSRDDLTQAFATQVEEEEDVWYQKDKLYKQQQANEVVIAACNAQSLGNFLHINHEVVEPPAPPLAMFTPEFTIIP</sequence>
<dbReference type="EMBL" id="KQ459597">
    <property type="protein sequence ID" value="KPI95086.1"/>
    <property type="molecule type" value="Genomic_DNA"/>
</dbReference>
<accession>A0A194PNT1</accession>
<keyword evidence="2" id="KW-1185">Reference proteome</keyword>
<dbReference type="AlphaFoldDB" id="A0A194PNT1"/>
<name>A0A194PNT1_PAPXU</name>
<dbReference type="Proteomes" id="UP000053268">
    <property type="component" value="Unassembled WGS sequence"/>
</dbReference>
<gene>
    <name evidence="1" type="ORF">RR46_12090</name>
</gene>
<organism evidence="1 2">
    <name type="scientific">Papilio xuthus</name>
    <name type="common">Asian swallowtail butterfly</name>
    <dbReference type="NCBI Taxonomy" id="66420"/>
    <lineage>
        <taxon>Eukaryota</taxon>
        <taxon>Metazoa</taxon>
        <taxon>Ecdysozoa</taxon>
        <taxon>Arthropoda</taxon>
        <taxon>Hexapoda</taxon>
        <taxon>Insecta</taxon>
        <taxon>Pterygota</taxon>
        <taxon>Neoptera</taxon>
        <taxon>Endopterygota</taxon>
        <taxon>Lepidoptera</taxon>
        <taxon>Glossata</taxon>
        <taxon>Ditrysia</taxon>
        <taxon>Papilionoidea</taxon>
        <taxon>Papilionidae</taxon>
        <taxon>Papilioninae</taxon>
        <taxon>Papilio</taxon>
    </lineage>
</organism>